<accession>A0A5C3FHG1</accession>
<dbReference type="EMBL" id="OOIQ01000001">
    <property type="protein sequence ID" value="SPO42819.1"/>
    <property type="molecule type" value="Genomic_DNA"/>
</dbReference>
<evidence type="ECO:0000313" key="1">
    <source>
        <dbReference type="EMBL" id="SPO42819.1"/>
    </source>
</evidence>
<evidence type="ECO:0000313" key="2">
    <source>
        <dbReference type="Proteomes" id="UP000325008"/>
    </source>
</evidence>
<organism evidence="1 2">
    <name type="scientific">Pseudozyma antarctica</name>
    <name type="common">Yeast</name>
    <name type="synonym">Candida antarctica</name>
    <dbReference type="NCBI Taxonomy" id="84753"/>
    <lineage>
        <taxon>Eukaryota</taxon>
        <taxon>Fungi</taxon>
        <taxon>Dikarya</taxon>
        <taxon>Basidiomycota</taxon>
        <taxon>Ustilaginomycotina</taxon>
        <taxon>Ustilaginomycetes</taxon>
        <taxon>Ustilaginales</taxon>
        <taxon>Ustilaginaceae</taxon>
        <taxon>Moesziomyces</taxon>
    </lineage>
</organism>
<comment type="caution">
    <text evidence="1">The sequence shown here is derived from an EMBL/GenBank/DDBJ whole genome shotgun (WGS) entry which is preliminary data.</text>
</comment>
<keyword evidence="2" id="KW-1185">Reference proteome</keyword>
<dbReference type="AlphaFoldDB" id="A0A5C3FHG1"/>
<dbReference type="Proteomes" id="UP000325008">
    <property type="component" value="Unassembled WGS sequence"/>
</dbReference>
<reference evidence="1" key="1">
    <citation type="submission" date="2018-03" db="EMBL/GenBank/DDBJ databases">
        <authorList>
            <person name="Guldener U."/>
        </authorList>
    </citation>
    <scope>NUCLEOTIDE SEQUENCE [LARGE SCALE GENOMIC DNA]</scope>
    <source>
        <strain evidence="1">ATCC34888</strain>
    </source>
</reference>
<gene>
    <name evidence="1" type="ORF">PSANT_00502</name>
</gene>
<protein>
    <submittedName>
        <fullName evidence="1">Uncharacterized protein</fullName>
    </submittedName>
</protein>
<proteinExistence type="predicted"/>
<sequence length="91" mass="10300">MPSALDRHRFSCSATKGLRRRLRLTPECHNHASAPLYEQRSGRLSYVSPFVGPRRLRAEIPTRSSECTTNDLHLQVDHGSDERRAAMPALC</sequence>
<name>A0A5C3FHG1_PSEA2</name>